<dbReference type="GO" id="GO:0012505">
    <property type="term" value="C:endomembrane system"/>
    <property type="evidence" value="ECO:0007669"/>
    <property type="project" value="UniProtKB-SubCell"/>
</dbReference>
<keyword evidence="2 5" id="KW-0812">Transmembrane</keyword>
<dbReference type="Pfam" id="PF02656">
    <property type="entry name" value="DUF202"/>
    <property type="match status" value="1"/>
</dbReference>
<feature type="transmembrane region" description="Helical" evidence="5">
    <location>
        <begin position="51"/>
        <end position="73"/>
    </location>
</feature>
<evidence type="ECO:0000256" key="2">
    <source>
        <dbReference type="ARBA" id="ARBA00022692"/>
    </source>
</evidence>
<sequence length="113" mass="12179">MSYLEDPRVFLATERTLLAWIRTEISILALAFLMKKIALDSGGDYLQEMGVIVFLLCGVTVVLSVLASIQTWISLSKLGAIEVPGPMAKPLVFLGAFISILLSTGATYIVAAM</sequence>
<reference evidence="8" key="1">
    <citation type="submission" date="2017-08" db="EMBL/GenBank/DDBJ databases">
        <title>A dynamic microbial community with high functional redundancy inhabits the cold, oxic subseafloor aquifer.</title>
        <authorList>
            <person name="Tully B.J."/>
            <person name="Wheat C.G."/>
            <person name="Glazer B.T."/>
            <person name="Huber J.A."/>
        </authorList>
    </citation>
    <scope>NUCLEOTIDE SEQUENCE [LARGE SCALE GENOMIC DNA]</scope>
</reference>
<dbReference type="InterPro" id="IPR003807">
    <property type="entry name" value="DUF202"/>
</dbReference>
<evidence type="ECO:0000256" key="4">
    <source>
        <dbReference type="ARBA" id="ARBA00023136"/>
    </source>
</evidence>
<keyword evidence="3 5" id="KW-1133">Transmembrane helix</keyword>
<evidence type="ECO:0000256" key="3">
    <source>
        <dbReference type="ARBA" id="ARBA00022989"/>
    </source>
</evidence>
<dbReference type="Proteomes" id="UP000218113">
    <property type="component" value="Unassembled WGS sequence"/>
</dbReference>
<organism evidence="7 8">
    <name type="scientific">SAR324 cluster bacterium</name>
    <dbReference type="NCBI Taxonomy" id="2024889"/>
    <lineage>
        <taxon>Bacteria</taxon>
        <taxon>Deltaproteobacteria</taxon>
        <taxon>SAR324 cluster</taxon>
    </lineage>
</organism>
<gene>
    <name evidence="7" type="ORF">COB67_08585</name>
</gene>
<evidence type="ECO:0000313" key="7">
    <source>
        <dbReference type="EMBL" id="PCI27400.1"/>
    </source>
</evidence>
<keyword evidence="4 5" id="KW-0472">Membrane</keyword>
<evidence type="ECO:0000259" key="6">
    <source>
        <dbReference type="Pfam" id="PF02656"/>
    </source>
</evidence>
<dbReference type="AlphaFoldDB" id="A0A2A4T173"/>
<evidence type="ECO:0000313" key="8">
    <source>
        <dbReference type="Proteomes" id="UP000218113"/>
    </source>
</evidence>
<accession>A0A2A4T173</accession>
<proteinExistence type="predicted"/>
<comment type="caution">
    <text evidence="7">The sequence shown here is derived from an EMBL/GenBank/DDBJ whole genome shotgun (WGS) entry which is preliminary data.</text>
</comment>
<evidence type="ECO:0000256" key="1">
    <source>
        <dbReference type="ARBA" id="ARBA00004127"/>
    </source>
</evidence>
<feature type="transmembrane region" description="Helical" evidence="5">
    <location>
        <begin position="20"/>
        <end position="39"/>
    </location>
</feature>
<dbReference type="EMBL" id="NVSR01000061">
    <property type="protein sequence ID" value="PCI27400.1"/>
    <property type="molecule type" value="Genomic_DNA"/>
</dbReference>
<protein>
    <recommendedName>
        <fullName evidence="6">DUF202 domain-containing protein</fullName>
    </recommendedName>
</protein>
<feature type="transmembrane region" description="Helical" evidence="5">
    <location>
        <begin position="93"/>
        <end position="111"/>
    </location>
</feature>
<evidence type="ECO:0000256" key="5">
    <source>
        <dbReference type="SAM" id="Phobius"/>
    </source>
</evidence>
<comment type="subcellular location">
    <subcellularLocation>
        <location evidence="1">Endomembrane system</location>
        <topology evidence="1">Multi-pass membrane protein</topology>
    </subcellularLocation>
</comment>
<feature type="domain" description="DUF202" evidence="6">
    <location>
        <begin position="8"/>
        <end position="66"/>
    </location>
</feature>
<name>A0A2A4T173_9DELT</name>